<keyword evidence="3" id="KW-1185">Reference proteome</keyword>
<dbReference type="InterPro" id="IPR029039">
    <property type="entry name" value="Flavoprotein-like_sf"/>
</dbReference>
<dbReference type="Pfam" id="PF03358">
    <property type="entry name" value="FMN_red"/>
    <property type="match status" value="1"/>
</dbReference>
<evidence type="ECO:0000259" key="1">
    <source>
        <dbReference type="Pfam" id="PF03358"/>
    </source>
</evidence>
<name>A0A841KRK6_9FIRM</name>
<dbReference type="Gene3D" id="3.40.50.360">
    <property type="match status" value="1"/>
</dbReference>
<feature type="domain" description="NADPH-dependent FMN reductase-like" evidence="1">
    <location>
        <begin position="13"/>
        <end position="145"/>
    </location>
</feature>
<dbReference type="InterPro" id="IPR005025">
    <property type="entry name" value="FMN_Rdtase-like_dom"/>
</dbReference>
<sequence>MLDVFINIWGDKMKYCILIGSPRKDGNTFKLLKPFIEELELHQAQYDLIWLYDKHLKPCTACRNCQKDWTIFGCPHADDMQEIFDKIYDCDVVILATPIYSWYCTPPMKSMLDRLVYGMNKYYGDEKGPSLWSGKKLAIITTCGYRPENGADLFEEGIKRYCKHSQLKYAGMLAERDFGYKSEFITDEKIEHSRSFAIQLENNKG</sequence>
<dbReference type="PANTHER" id="PTHR43741">
    <property type="entry name" value="FMN-DEPENDENT NADH-AZOREDUCTASE 1"/>
    <property type="match status" value="1"/>
</dbReference>
<dbReference type="AlphaFoldDB" id="A0A841KRK6"/>
<comment type="caution">
    <text evidence="2">The sequence shown here is derived from an EMBL/GenBank/DDBJ whole genome shotgun (WGS) entry which is preliminary data.</text>
</comment>
<evidence type="ECO:0000313" key="3">
    <source>
        <dbReference type="Proteomes" id="UP000579281"/>
    </source>
</evidence>
<evidence type="ECO:0000313" key="2">
    <source>
        <dbReference type="EMBL" id="MBB6214778.1"/>
    </source>
</evidence>
<accession>A0A841KRK6</accession>
<dbReference type="InterPro" id="IPR050104">
    <property type="entry name" value="FMN-dep_NADH:Q_OxRdtase_AzoR1"/>
</dbReference>
<dbReference type="PANTHER" id="PTHR43741:SF4">
    <property type="entry name" value="FMN-DEPENDENT NADH:QUINONE OXIDOREDUCTASE"/>
    <property type="match status" value="1"/>
</dbReference>
<reference evidence="2 3" key="1">
    <citation type="submission" date="2020-08" db="EMBL/GenBank/DDBJ databases">
        <title>Genomic Encyclopedia of Type Strains, Phase IV (KMG-IV): sequencing the most valuable type-strain genomes for metagenomic binning, comparative biology and taxonomic classification.</title>
        <authorList>
            <person name="Goeker M."/>
        </authorList>
    </citation>
    <scope>NUCLEOTIDE SEQUENCE [LARGE SCALE GENOMIC DNA]</scope>
    <source>
        <strain evidence="2 3">DSM 103526</strain>
    </source>
</reference>
<proteinExistence type="predicted"/>
<organism evidence="2 3">
    <name type="scientific">Anaerosolibacter carboniphilus</name>
    <dbReference type="NCBI Taxonomy" id="1417629"/>
    <lineage>
        <taxon>Bacteria</taxon>
        <taxon>Bacillati</taxon>
        <taxon>Bacillota</taxon>
        <taxon>Clostridia</taxon>
        <taxon>Peptostreptococcales</taxon>
        <taxon>Thermotaleaceae</taxon>
        <taxon>Anaerosolibacter</taxon>
    </lineage>
</organism>
<gene>
    <name evidence="2" type="ORF">HNQ80_000863</name>
</gene>
<dbReference type="GO" id="GO:0016491">
    <property type="term" value="F:oxidoreductase activity"/>
    <property type="evidence" value="ECO:0007669"/>
    <property type="project" value="InterPro"/>
</dbReference>
<dbReference type="EMBL" id="JACHEN010000004">
    <property type="protein sequence ID" value="MBB6214778.1"/>
    <property type="molecule type" value="Genomic_DNA"/>
</dbReference>
<protein>
    <submittedName>
        <fullName evidence="2">Multimeric flavodoxin WrbA</fullName>
    </submittedName>
</protein>
<dbReference type="Proteomes" id="UP000579281">
    <property type="component" value="Unassembled WGS sequence"/>
</dbReference>
<dbReference type="SUPFAM" id="SSF52218">
    <property type="entry name" value="Flavoproteins"/>
    <property type="match status" value="1"/>
</dbReference>